<evidence type="ECO:0000313" key="6">
    <source>
        <dbReference type="Proteomes" id="UP000230959"/>
    </source>
</evidence>
<name>A0A2M8LB32_9BACT</name>
<dbReference type="InterPro" id="IPR036390">
    <property type="entry name" value="WH_DNA-bd_sf"/>
</dbReference>
<protein>
    <submittedName>
        <fullName evidence="5">SMC-Scp complex subunit ScpB</fullName>
    </submittedName>
</protein>
<dbReference type="Proteomes" id="UP000230959">
    <property type="component" value="Unassembled WGS sequence"/>
</dbReference>
<keyword evidence="2" id="KW-0132">Cell division</keyword>
<accession>A0A2M8LB32</accession>
<reference evidence="6" key="1">
    <citation type="submission" date="2017-09" db="EMBL/GenBank/DDBJ databases">
        <title>Depth-based differentiation of microbial function through sediment-hosted aquifers and enrichment of novel symbionts in the deep terrestrial subsurface.</title>
        <authorList>
            <person name="Probst A.J."/>
            <person name="Ladd B."/>
            <person name="Jarett J.K."/>
            <person name="Geller-Mcgrath D.E."/>
            <person name="Sieber C.M.K."/>
            <person name="Emerson J.B."/>
            <person name="Anantharaman K."/>
            <person name="Thomas B.C."/>
            <person name="Malmstrom R."/>
            <person name="Stieglmeier M."/>
            <person name="Klingl A."/>
            <person name="Woyke T."/>
            <person name="Ryan C.M."/>
            <person name="Banfield J.F."/>
        </authorList>
    </citation>
    <scope>NUCLEOTIDE SEQUENCE [LARGE SCALE GENOMIC DNA]</scope>
</reference>
<proteinExistence type="predicted"/>
<comment type="caution">
    <text evidence="5">The sequence shown here is derived from an EMBL/GenBank/DDBJ whole genome shotgun (WGS) entry which is preliminary data.</text>
</comment>
<evidence type="ECO:0000256" key="1">
    <source>
        <dbReference type="ARBA" id="ARBA00022490"/>
    </source>
</evidence>
<dbReference type="NCBIfam" id="TIGR00281">
    <property type="entry name" value="SMC-Scp complex subunit ScpB"/>
    <property type="match status" value="1"/>
</dbReference>
<dbReference type="Gene3D" id="1.10.10.10">
    <property type="entry name" value="Winged helix-like DNA-binding domain superfamily/Winged helix DNA-binding domain"/>
    <property type="match status" value="2"/>
</dbReference>
<dbReference type="EMBL" id="PFER01000008">
    <property type="protein sequence ID" value="PJE73837.1"/>
    <property type="molecule type" value="Genomic_DNA"/>
</dbReference>
<dbReference type="InterPro" id="IPR005234">
    <property type="entry name" value="ScpB_csome_segregation"/>
</dbReference>
<dbReference type="AlphaFoldDB" id="A0A2M8LB32"/>
<dbReference type="PANTHER" id="PTHR34298:SF2">
    <property type="entry name" value="SEGREGATION AND CONDENSATION PROTEIN B"/>
    <property type="match status" value="1"/>
</dbReference>
<keyword evidence="1" id="KW-0963">Cytoplasm</keyword>
<dbReference type="SUPFAM" id="SSF46785">
    <property type="entry name" value="Winged helix' DNA-binding domain"/>
    <property type="match status" value="2"/>
</dbReference>
<dbReference type="PANTHER" id="PTHR34298">
    <property type="entry name" value="SEGREGATION AND CONDENSATION PROTEIN B"/>
    <property type="match status" value="1"/>
</dbReference>
<organism evidence="5 6">
    <name type="scientific">Candidatus Terrybacteria bacterium CG10_big_fil_rev_8_21_14_0_10_41_10</name>
    <dbReference type="NCBI Taxonomy" id="1975026"/>
    <lineage>
        <taxon>Bacteria</taxon>
        <taxon>Candidatus Terryibacteriota</taxon>
    </lineage>
</organism>
<evidence type="ECO:0000256" key="4">
    <source>
        <dbReference type="ARBA" id="ARBA00023306"/>
    </source>
</evidence>
<sequence>MKNLSKQIEAILFLKGEEINVSKLASVTDAGKDETEAALDELENSLEGRGIRLVRNGDKVMLATAPEFAEFIKELTKAEFETDISKAALETLAIIIYKGKATRPEIDYARGVNSSYILRNLAVRGLLEKEPGGIREFIYKPSVDLLRYLGVSNLKDLPEYDNLSEKIKEIMNMES</sequence>
<dbReference type="GO" id="GO:0051304">
    <property type="term" value="P:chromosome separation"/>
    <property type="evidence" value="ECO:0007669"/>
    <property type="project" value="InterPro"/>
</dbReference>
<gene>
    <name evidence="5" type="primary">scpB</name>
    <name evidence="5" type="ORF">COV02_00475</name>
</gene>
<evidence type="ECO:0000313" key="5">
    <source>
        <dbReference type="EMBL" id="PJE73837.1"/>
    </source>
</evidence>
<evidence type="ECO:0000256" key="3">
    <source>
        <dbReference type="ARBA" id="ARBA00022829"/>
    </source>
</evidence>
<keyword evidence="3" id="KW-0159">Chromosome partition</keyword>
<dbReference type="GO" id="GO:0051301">
    <property type="term" value="P:cell division"/>
    <property type="evidence" value="ECO:0007669"/>
    <property type="project" value="UniProtKB-KW"/>
</dbReference>
<dbReference type="Pfam" id="PF04079">
    <property type="entry name" value="SMC_ScpB"/>
    <property type="match status" value="1"/>
</dbReference>
<dbReference type="InterPro" id="IPR036388">
    <property type="entry name" value="WH-like_DNA-bd_sf"/>
</dbReference>
<evidence type="ECO:0000256" key="2">
    <source>
        <dbReference type="ARBA" id="ARBA00022618"/>
    </source>
</evidence>
<keyword evidence="4" id="KW-0131">Cell cycle</keyword>